<dbReference type="InterPro" id="IPR009003">
    <property type="entry name" value="Peptidase_S1_PA"/>
</dbReference>
<dbReference type="PROSITE" id="PS50240">
    <property type="entry name" value="TRYPSIN_DOM"/>
    <property type="match status" value="1"/>
</dbReference>
<dbReference type="GO" id="GO:0004252">
    <property type="term" value="F:serine-type endopeptidase activity"/>
    <property type="evidence" value="ECO:0007669"/>
    <property type="project" value="InterPro"/>
</dbReference>
<evidence type="ECO:0000259" key="4">
    <source>
        <dbReference type="PROSITE" id="PS50240"/>
    </source>
</evidence>
<gene>
    <name evidence="5" type="ORF">COHA_001097</name>
</gene>
<feature type="region of interest" description="Disordered" evidence="2">
    <location>
        <begin position="26"/>
        <end position="71"/>
    </location>
</feature>
<evidence type="ECO:0000256" key="1">
    <source>
        <dbReference type="ARBA" id="ARBA00023157"/>
    </source>
</evidence>
<dbReference type="InterPro" id="IPR001254">
    <property type="entry name" value="Trypsin_dom"/>
</dbReference>
<dbReference type="Proteomes" id="UP001205105">
    <property type="component" value="Unassembled WGS sequence"/>
</dbReference>
<feature type="domain" description="Peptidase S1" evidence="4">
    <location>
        <begin position="64"/>
        <end position="321"/>
    </location>
</feature>
<dbReference type="GO" id="GO:0006508">
    <property type="term" value="P:proteolysis"/>
    <property type="evidence" value="ECO:0007669"/>
    <property type="project" value="InterPro"/>
</dbReference>
<dbReference type="InterPro" id="IPR050430">
    <property type="entry name" value="Peptidase_S1"/>
</dbReference>
<evidence type="ECO:0000256" key="2">
    <source>
        <dbReference type="SAM" id="MobiDB-lite"/>
    </source>
</evidence>
<dbReference type="SMART" id="SM00020">
    <property type="entry name" value="Tryp_SPc"/>
    <property type="match status" value="1"/>
</dbReference>
<feature type="signal peptide" evidence="3">
    <location>
        <begin position="1"/>
        <end position="24"/>
    </location>
</feature>
<sequence length="321" mass="33878">MARRSPFSRYAALLTLLLIAGASCRELRQDDEESPSPEWVESPAEEEWAESPPPDESPEPEAAPESGSSGSADPYPFVTAVMKGDAAFCSGALIAPTVILTSAHCVVGSDNKTEEVWVRLGWPDLKSSTAVEGAEERGISQTIVHPSWFVNPHPAKESSDLALLVLDSPSEITPIKLPAEGQKVDPGTPVWNAGYSVSSAGGSETMARVDLKTLDREECRQKFDGFWELFYKATDAILDLQIPKPDSVDFWSSLLNASNRKWVEDQLSSLGQTSSSSGGDSGDGNNNADSGSTGADGNTTDAGNDAGNETGGNPGSEAGAE</sequence>
<evidence type="ECO:0000256" key="3">
    <source>
        <dbReference type="SAM" id="SignalP"/>
    </source>
</evidence>
<feature type="chain" id="PRO_5041965446" description="Peptidase S1 domain-containing protein" evidence="3">
    <location>
        <begin position="25"/>
        <end position="321"/>
    </location>
</feature>
<dbReference type="Pfam" id="PF00089">
    <property type="entry name" value="Trypsin"/>
    <property type="match status" value="1"/>
</dbReference>
<protein>
    <recommendedName>
        <fullName evidence="4">Peptidase S1 domain-containing protein</fullName>
    </recommendedName>
</protein>
<dbReference type="SUPFAM" id="SSF50494">
    <property type="entry name" value="Trypsin-like serine proteases"/>
    <property type="match status" value="1"/>
</dbReference>
<reference evidence="5" key="1">
    <citation type="submission" date="2020-11" db="EMBL/GenBank/DDBJ databases">
        <title>Chlorella ohadii genome sequencing and assembly.</title>
        <authorList>
            <person name="Murik O."/>
            <person name="Treves H."/>
            <person name="Kedem I."/>
            <person name="Shotland Y."/>
            <person name="Kaplan A."/>
        </authorList>
    </citation>
    <scope>NUCLEOTIDE SEQUENCE</scope>
    <source>
        <strain evidence="5">1</strain>
    </source>
</reference>
<evidence type="ECO:0000313" key="6">
    <source>
        <dbReference type="Proteomes" id="UP001205105"/>
    </source>
</evidence>
<dbReference type="PANTHER" id="PTHR24276:SF98">
    <property type="entry name" value="FI18310P1-RELATED"/>
    <property type="match status" value="1"/>
</dbReference>
<comment type="caution">
    <text evidence="5">The sequence shown here is derived from an EMBL/GenBank/DDBJ whole genome shotgun (WGS) entry which is preliminary data.</text>
</comment>
<keyword evidence="3" id="KW-0732">Signal</keyword>
<dbReference type="PANTHER" id="PTHR24276">
    <property type="entry name" value="POLYSERASE-RELATED"/>
    <property type="match status" value="1"/>
</dbReference>
<name>A0AAD5H9M1_9CHLO</name>
<dbReference type="AlphaFoldDB" id="A0AAD5H9M1"/>
<organism evidence="5 6">
    <name type="scientific">Chlorella ohadii</name>
    <dbReference type="NCBI Taxonomy" id="2649997"/>
    <lineage>
        <taxon>Eukaryota</taxon>
        <taxon>Viridiplantae</taxon>
        <taxon>Chlorophyta</taxon>
        <taxon>core chlorophytes</taxon>
        <taxon>Trebouxiophyceae</taxon>
        <taxon>Chlorellales</taxon>
        <taxon>Chlorellaceae</taxon>
        <taxon>Chlorella clade</taxon>
        <taxon>Chlorella</taxon>
    </lineage>
</organism>
<keyword evidence="1" id="KW-1015">Disulfide bond</keyword>
<proteinExistence type="predicted"/>
<dbReference type="Gene3D" id="2.40.10.10">
    <property type="entry name" value="Trypsin-like serine proteases"/>
    <property type="match status" value="1"/>
</dbReference>
<keyword evidence="6" id="KW-1185">Reference proteome</keyword>
<feature type="region of interest" description="Disordered" evidence="2">
    <location>
        <begin position="266"/>
        <end position="321"/>
    </location>
</feature>
<feature type="compositionally biased region" description="Low complexity" evidence="2">
    <location>
        <begin position="266"/>
        <end position="295"/>
    </location>
</feature>
<dbReference type="PROSITE" id="PS51257">
    <property type="entry name" value="PROKAR_LIPOPROTEIN"/>
    <property type="match status" value="1"/>
</dbReference>
<dbReference type="InterPro" id="IPR043504">
    <property type="entry name" value="Peptidase_S1_PA_chymotrypsin"/>
</dbReference>
<evidence type="ECO:0000313" key="5">
    <source>
        <dbReference type="EMBL" id="KAI7845392.1"/>
    </source>
</evidence>
<dbReference type="EMBL" id="JADXDR010000018">
    <property type="protein sequence ID" value="KAI7845392.1"/>
    <property type="molecule type" value="Genomic_DNA"/>
</dbReference>
<accession>A0AAD5H9M1</accession>